<keyword evidence="4" id="KW-1185">Reference proteome</keyword>
<name>A0AAV1R897_9ROSI</name>
<evidence type="ECO:0000256" key="1">
    <source>
        <dbReference type="ARBA" id="ARBA00005725"/>
    </source>
</evidence>
<dbReference type="GO" id="GO:0003824">
    <property type="term" value="F:catalytic activity"/>
    <property type="evidence" value="ECO:0007669"/>
    <property type="project" value="UniProtKB-ARBA"/>
</dbReference>
<dbReference type="PANTHER" id="PTHR43349">
    <property type="entry name" value="PINORESINOL REDUCTASE-RELATED"/>
    <property type="match status" value="1"/>
</dbReference>
<dbReference type="Proteomes" id="UP001314170">
    <property type="component" value="Unassembled WGS sequence"/>
</dbReference>
<gene>
    <name evidence="3" type="ORF">DCAF_LOCUS7433</name>
</gene>
<protein>
    <recommendedName>
        <fullName evidence="2">NmrA-like domain-containing protein</fullName>
    </recommendedName>
</protein>
<feature type="domain" description="NmrA-like" evidence="2">
    <location>
        <begin position="3"/>
        <end position="106"/>
    </location>
</feature>
<dbReference type="GO" id="GO:0009807">
    <property type="term" value="P:lignan biosynthetic process"/>
    <property type="evidence" value="ECO:0007669"/>
    <property type="project" value="UniProtKB-ARBA"/>
</dbReference>
<comment type="similarity">
    <text evidence="1">Belongs to the NmrA-type oxidoreductase family. Isoflavone reductase subfamily.</text>
</comment>
<dbReference type="AlphaFoldDB" id="A0AAV1R897"/>
<dbReference type="InterPro" id="IPR036291">
    <property type="entry name" value="NAD(P)-bd_dom_sf"/>
</dbReference>
<dbReference type="SUPFAM" id="SSF51735">
    <property type="entry name" value="NAD(P)-binding Rossmann-fold domains"/>
    <property type="match status" value="1"/>
</dbReference>
<dbReference type="EMBL" id="CAWUPB010000913">
    <property type="protein sequence ID" value="CAK7329678.1"/>
    <property type="molecule type" value="Genomic_DNA"/>
</dbReference>
<sequence length="106" mass="11264">MATKSKILFIGGTGYIGKFIVEASAKAGHPTSVLVRESTLSNPAKSNVTDNFKNLGVNFLIGDLFDHESLVKAIKQVDVVISTVGHAQLVEQDKIIAAIKEAGNVK</sequence>
<dbReference type="Gene3D" id="3.40.50.720">
    <property type="entry name" value="NAD(P)-binding Rossmann-like Domain"/>
    <property type="match status" value="1"/>
</dbReference>
<comment type="caution">
    <text evidence="3">The sequence shown here is derived from an EMBL/GenBank/DDBJ whole genome shotgun (WGS) entry which is preliminary data.</text>
</comment>
<dbReference type="InterPro" id="IPR008030">
    <property type="entry name" value="NmrA-like"/>
</dbReference>
<evidence type="ECO:0000259" key="2">
    <source>
        <dbReference type="Pfam" id="PF05368"/>
    </source>
</evidence>
<dbReference type="InterPro" id="IPR050608">
    <property type="entry name" value="NmrA-type/Isoflavone_red_sf"/>
</dbReference>
<evidence type="ECO:0000313" key="4">
    <source>
        <dbReference type="Proteomes" id="UP001314170"/>
    </source>
</evidence>
<proteinExistence type="inferred from homology"/>
<evidence type="ECO:0000313" key="3">
    <source>
        <dbReference type="EMBL" id="CAK7329678.1"/>
    </source>
</evidence>
<reference evidence="3 4" key="1">
    <citation type="submission" date="2024-01" db="EMBL/GenBank/DDBJ databases">
        <authorList>
            <person name="Waweru B."/>
        </authorList>
    </citation>
    <scope>NUCLEOTIDE SEQUENCE [LARGE SCALE GENOMIC DNA]</scope>
</reference>
<dbReference type="Pfam" id="PF05368">
    <property type="entry name" value="NmrA"/>
    <property type="match status" value="1"/>
</dbReference>
<accession>A0AAV1R897</accession>
<organism evidence="3 4">
    <name type="scientific">Dovyalis caffra</name>
    <dbReference type="NCBI Taxonomy" id="77055"/>
    <lineage>
        <taxon>Eukaryota</taxon>
        <taxon>Viridiplantae</taxon>
        <taxon>Streptophyta</taxon>
        <taxon>Embryophyta</taxon>
        <taxon>Tracheophyta</taxon>
        <taxon>Spermatophyta</taxon>
        <taxon>Magnoliopsida</taxon>
        <taxon>eudicotyledons</taxon>
        <taxon>Gunneridae</taxon>
        <taxon>Pentapetalae</taxon>
        <taxon>rosids</taxon>
        <taxon>fabids</taxon>
        <taxon>Malpighiales</taxon>
        <taxon>Salicaceae</taxon>
        <taxon>Flacourtieae</taxon>
        <taxon>Dovyalis</taxon>
    </lineage>
</organism>
<dbReference type="PANTHER" id="PTHR43349:SF35">
    <property type="entry name" value="PHENYLCOUMARAN BENZYLIC ETHER REDUCTASE 1"/>
    <property type="match status" value="1"/>
</dbReference>
<feature type="non-terminal residue" evidence="3">
    <location>
        <position position="106"/>
    </location>
</feature>